<evidence type="ECO:0000259" key="2">
    <source>
        <dbReference type="Pfam" id="PF05685"/>
    </source>
</evidence>
<dbReference type="InterPro" id="IPR008538">
    <property type="entry name" value="Uma2"/>
</dbReference>
<dbReference type="PANTHER" id="PTHR33352:SF3">
    <property type="entry name" value="SLR1612 PROTEIN"/>
    <property type="match status" value="1"/>
</dbReference>
<sequence>MYQYSPPLSPREVLPTMYDLPSEDPEEPGLPDEFHLLQPELLRLTFRPPTYKEDQVFTASDLNLYYDSRHPQWYKRPDWFAVLGVSRLYDGQDLRLSYVTWQEGIYPFVVVELLSPGTEKEDLGRSFREVNQPPNKWTVYERMLRIPYYIVFNRYTDELQAFGLVVNEYQELSPQGVGIWLKEAELGLGLWEGIYQGVHRRWLRWYDGEGNWIPTPVEQERQRSEQERQRAELAQQQVEQERQRAELAQQQVEQERQRAEQERQRAEQERQRAERLAAHLRSLGINPHDIELG</sequence>
<dbReference type="CDD" id="cd06260">
    <property type="entry name" value="DUF820-like"/>
    <property type="match status" value="1"/>
</dbReference>
<keyword evidence="3" id="KW-0255">Endonuclease</keyword>
<dbReference type="Proteomes" id="UP000606776">
    <property type="component" value="Unassembled WGS sequence"/>
</dbReference>
<keyword evidence="3" id="KW-0540">Nuclease</keyword>
<keyword evidence="4" id="KW-1185">Reference proteome</keyword>
<feature type="compositionally biased region" description="Basic and acidic residues" evidence="1">
    <location>
        <begin position="218"/>
        <end position="231"/>
    </location>
</feature>
<name>A0ABR9VEM2_9CYAN</name>
<evidence type="ECO:0000313" key="4">
    <source>
        <dbReference type="Proteomes" id="UP000606776"/>
    </source>
</evidence>
<dbReference type="PANTHER" id="PTHR33352">
    <property type="entry name" value="SLR1095 PROTEIN"/>
    <property type="match status" value="1"/>
</dbReference>
<proteinExistence type="predicted"/>
<gene>
    <name evidence="3" type="ORF">IQ227_13100</name>
</gene>
<evidence type="ECO:0000313" key="3">
    <source>
        <dbReference type="EMBL" id="MBE9236935.1"/>
    </source>
</evidence>
<dbReference type="Pfam" id="PF05685">
    <property type="entry name" value="Uma2"/>
    <property type="match status" value="1"/>
</dbReference>
<organism evidence="3 4">
    <name type="scientific">Sphaerospermopsis aphanizomenoides LEGE 00250</name>
    <dbReference type="NCBI Taxonomy" id="2777972"/>
    <lineage>
        <taxon>Bacteria</taxon>
        <taxon>Bacillati</taxon>
        <taxon>Cyanobacteriota</taxon>
        <taxon>Cyanophyceae</taxon>
        <taxon>Nostocales</taxon>
        <taxon>Aphanizomenonaceae</taxon>
        <taxon>Sphaerospermopsis</taxon>
        <taxon>Sphaerospermopsis aphanizomenoides</taxon>
    </lineage>
</organism>
<accession>A0ABR9VEM2</accession>
<dbReference type="GO" id="GO:0004519">
    <property type="term" value="F:endonuclease activity"/>
    <property type="evidence" value="ECO:0007669"/>
    <property type="project" value="UniProtKB-KW"/>
</dbReference>
<feature type="compositionally biased region" description="Basic and acidic residues" evidence="1">
    <location>
        <begin position="253"/>
        <end position="277"/>
    </location>
</feature>
<dbReference type="EMBL" id="JADEWB010000068">
    <property type="protein sequence ID" value="MBE9236935.1"/>
    <property type="molecule type" value="Genomic_DNA"/>
</dbReference>
<feature type="region of interest" description="Disordered" evidence="1">
    <location>
        <begin position="218"/>
        <end position="280"/>
    </location>
</feature>
<protein>
    <submittedName>
        <fullName evidence="3">Uma2 family endonuclease</fullName>
    </submittedName>
</protein>
<evidence type="ECO:0000256" key="1">
    <source>
        <dbReference type="SAM" id="MobiDB-lite"/>
    </source>
</evidence>
<comment type="caution">
    <text evidence="3">The sequence shown here is derived from an EMBL/GenBank/DDBJ whole genome shotgun (WGS) entry which is preliminary data.</text>
</comment>
<reference evidence="3 4" key="1">
    <citation type="submission" date="2020-10" db="EMBL/GenBank/DDBJ databases">
        <authorList>
            <person name="Castelo-Branco R."/>
            <person name="Eusebio N."/>
            <person name="Adriana R."/>
            <person name="Vieira A."/>
            <person name="Brugerolle De Fraissinette N."/>
            <person name="Rezende De Castro R."/>
            <person name="Schneider M.P."/>
            <person name="Vasconcelos V."/>
            <person name="Leao P.N."/>
        </authorList>
    </citation>
    <scope>NUCLEOTIDE SEQUENCE [LARGE SCALE GENOMIC DNA]</scope>
    <source>
        <strain evidence="3 4">LEGE 00250</strain>
    </source>
</reference>
<feature type="domain" description="Putative restriction endonuclease" evidence="2">
    <location>
        <begin position="33"/>
        <end position="186"/>
    </location>
</feature>
<keyword evidence="3" id="KW-0378">Hydrolase</keyword>
<dbReference type="RefSeq" id="WP_193942993.1">
    <property type="nucleotide sequence ID" value="NZ_JADEWB010000068.1"/>
</dbReference>